<dbReference type="InterPro" id="IPR036322">
    <property type="entry name" value="WD40_repeat_dom_sf"/>
</dbReference>
<feature type="region of interest" description="Disordered" evidence="4">
    <location>
        <begin position="1"/>
        <end position="21"/>
    </location>
</feature>
<gene>
    <name evidence="5" type="ORF">TEA_017861</name>
</gene>
<dbReference type="InterPro" id="IPR015943">
    <property type="entry name" value="WD40/YVTN_repeat-like_dom_sf"/>
</dbReference>
<dbReference type="PROSITE" id="PS50294">
    <property type="entry name" value="WD_REPEATS_REGION"/>
    <property type="match status" value="2"/>
</dbReference>
<evidence type="ECO:0000313" key="5">
    <source>
        <dbReference type="EMBL" id="THG08835.1"/>
    </source>
</evidence>
<evidence type="ECO:0008006" key="7">
    <source>
        <dbReference type="Google" id="ProtNLM"/>
    </source>
</evidence>
<dbReference type="Proteomes" id="UP000306102">
    <property type="component" value="Unassembled WGS sequence"/>
</dbReference>
<protein>
    <recommendedName>
        <fullName evidence="7">Anaphase-promoting complex subunit 4 WD40 domain-containing protein</fullName>
    </recommendedName>
</protein>
<dbReference type="PANTHER" id="PTHR22838">
    <property type="entry name" value="WD REPEAT PROTEIN 26-RELATED"/>
    <property type="match status" value="1"/>
</dbReference>
<organism evidence="5 6">
    <name type="scientific">Camellia sinensis var. sinensis</name>
    <name type="common">China tea</name>
    <dbReference type="NCBI Taxonomy" id="542762"/>
    <lineage>
        <taxon>Eukaryota</taxon>
        <taxon>Viridiplantae</taxon>
        <taxon>Streptophyta</taxon>
        <taxon>Embryophyta</taxon>
        <taxon>Tracheophyta</taxon>
        <taxon>Spermatophyta</taxon>
        <taxon>Magnoliopsida</taxon>
        <taxon>eudicotyledons</taxon>
        <taxon>Gunneridae</taxon>
        <taxon>Pentapetalae</taxon>
        <taxon>asterids</taxon>
        <taxon>Ericales</taxon>
        <taxon>Theaceae</taxon>
        <taxon>Camellia</taxon>
    </lineage>
</organism>
<dbReference type="PANTHER" id="PTHR22838:SF4">
    <property type="entry name" value="WD REPEAT-CONTAINING PROTEIN 13"/>
    <property type="match status" value="1"/>
</dbReference>
<keyword evidence="6" id="KW-1185">Reference proteome</keyword>
<dbReference type="SMART" id="SM00320">
    <property type="entry name" value="WD40"/>
    <property type="match status" value="5"/>
</dbReference>
<evidence type="ECO:0000256" key="3">
    <source>
        <dbReference type="PROSITE-ProRule" id="PRU00221"/>
    </source>
</evidence>
<dbReference type="AlphaFoldDB" id="A0A4S4E0V2"/>
<dbReference type="Gene3D" id="2.130.10.10">
    <property type="entry name" value="YVTN repeat-like/Quinoprotein amine dehydrogenase"/>
    <property type="match status" value="2"/>
</dbReference>
<evidence type="ECO:0000256" key="4">
    <source>
        <dbReference type="SAM" id="MobiDB-lite"/>
    </source>
</evidence>
<accession>A0A4S4E0V2</accession>
<evidence type="ECO:0000256" key="2">
    <source>
        <dbReference type="ARBA" id="ARBA00022737"/>
    </source>
</evidence>
<feature type="repeat" description="WD" evidence="3">
    <location>
        <begin position="152"/>
        <end position="193"/>
    </location>
</feature>
<name>A0A4S4E0V2_CAMSN</name>
<dbReference type="InterPro" id="IPR001680">
    <property type="entry name" value="WD40_rpt"/>
</dbReference>
<proteinExistence type="predicted"/>
<feature type="repeat" description="WD" evidence="3">
    <location>
        <begin position="370"/>
        <end position="407"/>
    </location>
</feature>
<dbReference type="InterPro" id="IPR051350">
    <property type="entry name" value="WD_repeat-ST_regulator"/>
</dbReference>
<keyword evidence="2" id="KW-0677">Repeat</keyword>
<comment type="caution">
    <text evidence="5">The sequence shown here is derived from an EMBL/GenBank/DDBJ whole genome shotgun (WGS) entry which is preliminary data.</text>
</comment>
<feature type="compositionally biased region" description="Low complexity" evidence="4">
    <location>
        <begin position="71"/>
        <end position="86"/>
    </location>
</feature>
<dbReference type="PROSITE" id="PS00678">
    <property type="entry name" value="WD_REPEATS_1"/>
    <property type="match status" value="1"/>
</dbReference>
<reference evidence="5 6" key="1">
    <citation type="journal article" date="2018" name="Proc. Natl. Acad. Sci. U.S.A.">
        <title>Draft genome sequence of Camellia sinensis var. sinensis provides insights into the evolution of the tea genome and tea quality.</title>
        <authorList>
            <person name="Wei C."/>
            <person name="Yang H."/>
            <person name="Wang S."/>
            <person name="Zhao J."/>
            <person name="Liu C."/>
            <person name="Gao L."/>
            <person name="Xia E."/>
            <person name="Lu Y."/>
            <person name="Tai Y."/>
            <person name="She G."/>
            <person name="Sun J."/>
            <person name="Cao H."/>
            <person name="Tong W."/>
            <person name="Gao Q."/>
            <person name="Li Y."/>
            <person name="Deng W."/>
            <person name="Jiang X."/>
            <person name="Wang W."/>
            <person name="Chen Q."/>
            <person name="Zhang S."/>
            <person name="Li H."/>
            <person name="Wu J."/>
            <person name="Wang P."/>
            <person name="Li P."/>
            <person name="Shi C."/>
            <person name="Zheng F."/>
            <person name="Jian J."/>
            <person name="Huang B."/>
            <person name="Shan D."/>
            <person name="Shi M."/>
            <person name="Fang C."/>
            <person name="Yue Y."/>
            <person name="Li F."/>
            <person name="Li D."/>
            <person name="Wei S."/>
            <person name="Han B."/>
            <person name="Jiang C."/>
            <person name="Yin Y."/>
            <person name="Xia T."/>
            <person name="Zhang Z."/>
            <person name="Bennetzen J.L."/>
            <person name="Zhao S."/>
            <person name="Wan X."/>
        </authorList>
    </citation>
    <scope>NUCLEOTIDE SEQUENCE [LARGE SCALE GENOMIC DNA]</scope>
    <source>
        <strain evidence="6">cv. Shuchazao</strain>
        <tissue evidence="5">Leaf</tissue>
    </source>
</reference>
<keyword evidence="1 3" id="KW-0853">WD repeat</keyword>
<dbReference type="EMBL" id="SDRB02008998">
    <property type="protein sequence ID" value="THG08835.1"/>
    <property type="molecule type" value="Genomic_DNA"/>
</dbReference>
<dbReference type="Pfam" id="PF00400">
    <property type="entry name" value="WD40"/>
    <property type="match status" value="2"/>
</dbReference>
<dbReference type="InterPro" id="IPR019775">
    <property type="entry name" value="WD40_repeat_CS"/>
</dbReference>
<dbReference type="GO" id="GO:0005634">
    <property type="term" value="C:nucleus"/>
    <property type="evidence" value="ECO:0007669"/>
    <property type="project" value="TreeGrafter"/>
</dbReference>
<evidence type="ECO:0000313" key="6">
    <source>
        <dbReference type="Proteomes" id="UP000306102"/>
    </source>
</evidence>
<evidence type="ECO:0000256" key="1">
    <source>
        <dbReference type="ARBA" id="ARBA00022574"/>
    </source>
</evidence>
<feature type="region of interest" description="Disordered" evidence="4">
    <location>
        <begin position="61"/>
        <end position="93"/>
    </location>
</feature>
<dbReference type="GO" id="GO:1990841">
    <property type="term" value="F:promoter-specific chromatin binding"/>
    <property type="evidence" value="ECO:0007669"/>
    <property type="project" value="TreeGrafter"/>
</dbReference>
<dbReference type="PROSITE" id="PS50082">
    <property type="entry name" value="WD_REPEATS_2"/>
    <property type="match status" value="2"/>
</dbReference>
<sequence>MAEQAIEKSSSEAETKKKKEDLTDPEFFSCVLQPSPADSDADYIGIRRLLLHRKAQSGVLRRKDLRSGSQALSHSPSFSSKASNASDSDHPRRKVEPGYSFVGMHCIFDQCKAMVTVVKFGQMSSDLLAYGASDGTLTVCTVSDPPAVLNQLIGHSKDVTDFDFTSNNQYIASSSMDKTVRIWEISKGLCIRVIYAVSPQLCIRFHPVFNFSTGRVINKTVFDNEVTAMDHDHTGQLIFCGDAQGCVYTVSMNSHTGVLSRSHRNRNGSKRKSPVTTVQYRTFSLLARGPVLLTFTRDGSLSFFSVSLEIQGYLTLRCSLKLAPRLHSIRASFCPLLSLEKGEFIVVGSEDANVYFYDLTRPRHACVNKLQGHGYPVIGIAWNHGENLLASSDFGGTVIIWKRAKTG</sequence>
<dbReference type="SUPFAM" id="SSF50978">
    <property type="entry name" value="WD40 repeat-like"/>
    <property type="match status" value="1"/>
</dbReference>